<dbReference type="Proteomes" id="UP001157915">
    <property type="component" value="Unassembled WGS sequence"/>
</dbReference>
<accession>A0ABY1P8T5</accession>
<keyword evidence="1" id="KW-0472">Membrane</keyword>
<keyword evidence="1" id="KW-0812">Transmembrane</keyword>
<evidence type="ECO:0000313" key="2">
    <source>
        <dbReference type="EMBL" id="SMP27806.1"/>
    </source>
</evidence>
<dbReference type="PANTHER" id="PTHR40940">
    <property type="entry name" value="PROTEIN BATD-RELATED"/>
    <property type="match status" value="1"/>
</dbReference>
<protein>
    <submittedName>
        <fullName evidence="2">Oxygen tolerance</fullName>
    </submittedName>
</protein>
<proteinExistence type="predicted"/>
<dbReference type="PANTHER" id="PTHR40940:SF1">
    <property type="entry name" value="PROTEIN BATD"/>
    <property type="match status" value="1"/>
</dbReference>
<evidence type="ECO:0000256" key="1">
    <source>
        <dbReference type="SAM" id="Phobius"/>
    </source>
</evidence>
<dbReference type="InterPro" id="IPR025738">
    <property type="entry name" value="BatD"/>
</dbReference>
<dbReference type="RefSeq" id="WP_283413629.1">
    <property type="nucleotide sequence ID" value="NZ_FXUA01000005.1"/>
</dbReference>
<keyword evidence="3" id="KW-1185">Reference proteome</keyword>
<dbReference type="EMBL" id="FXUA01000005">
    <property type="protein sequence ID" value="SMP27806.1"/>
    <property type="molecule type" value="Genomic_DNA"/>
</dbReference>
<reference evidence="2 3" key="1">
    <citation type="submission" date="2017-05" db="EMBL/GenBank/DDBJ databases">
        <authorList>
            <person name="Varghese N."/>
            <person name="Submissions S."/>
        </authorList>
    </citation>
    <scope>NUCLEOTIDE SEQUENCE [LARGE SCALE GENOMIC DNA]</scope>
    <source>
        <strain evidence="2 3">DSM 15360</strain>
    </source>
</reference>
<comment type="caution">
    <text evidence="2">The sequence shown here is derived from an EMBL/GenBank/DDBJ whole genome shotgun (WGS) entry which is preliminary data.</text>
</comment>
<evidence type="ECO:0000313" key="3">
    <source>
        <dbReference type="Proteomes" id="UP001157915"/>
    </source>
</evidence>
<organism evidence="2 3">
    <name type="scientific">Algoriphagus winogradskyi</name>
    <dbReference type="NCBI Taxonomy" id="237017"/>
    <lineage>
        <taxon>Bacteria</taxon>
        <taxon>Pseudomonadati</taxon>
        <taxon>Bacteroidota</taxon>
        <taxon>Cytophagia</taxon>
        <taxon>Cytophagales</taxon>
        <taxon>Cyclobacteriaceae</taxon>
        <taxon>Algoriphagus</taxon>
    </lineage>
</organism>
<keyword evidence="1" id="KW-1133">Transmembrane helix</keyword>
<feature type="transmembrane region" description="Helical" evidence="1">
    <location>
        <begin position="312"/>
        <end position="330"/>
    </location>
</feature>
<name>A0ABY1P8T5_9BACT</name>
<sequence length="443" mass="50082">MKGIGNYRQLFLIFLLAFISVEVQAQKLWAELHINPSNPYLGQPVEVNIFIYSSTWFTTAPDLGNIKVPGAFSYYLRSVSVSKQEGSQTFAGVQLIYNIFPYTDKDVVFPDLNIALESPEVGDYKGKKHVIKAKGKTIKVKPIPSKFSENEWLVANGLSVSERWSGNRAKVKVGDVVERTISRTVSGTVSELIPPIEWDSIANVSLYPSRSEVSNNQTKTSISASRTEKMRYLFEKEGEVILPEMVFTWYNPYRNQLYERTLKEVKIQVEANPGLGVLASVRDSLAMIQEEIVSEEAEDQPLTILGMSLEKFAGVVVIGILVLILLFKALRKFVSILKERRAAYLISEEYYFHEFKKAAHGKDKKTTAAKLYRWIDALDLEEPSAAFFAEMYGSESLQRQVATMEAKWGNGNQFSGLAIKEWEFARHNYLNRGVVVDSGWINP</sequence>
<gene>
    <name evidence="2" type="ORF">SAMN06265367_105170</name>
</gene>